<gene>
    <name evidence="1" type="ORF">M9H77_35637</name>
</gene>
<name>A0ACB9ZRQ8_CATRO</name>
<keyword evidence="2" id="KW-1185">Reference proteome</keyword>
<comment type="caution">
    <text evidence="1">The sequence shown here is derived from an EMBL/GenBank/DDBJ whole genome shotgun (WGS) entry which is preliminary data.</text>
</comment>
<accession>A0ACB9ZRQ8</accession>
<evidence type="ECO:0000313" key="2">
    <source>
        <dbReference type="Proteomes" id="UP001060085"/>
    </source>
</evidence>
<evidence type="ECO:0000313" key="1">
    <source>
        <dbReference type="EMBL" id="KAI5649632.1"/>
    </source>
</evidence>
<sequence length="325" mass="35749">MLVLQSLGLVPSMFSIHSLHGYRKVEGSRAAARLTAELLRSVISLQKLPQEKRAAALIEAVRGIGEKLIAANPVELAVGNIIRRVLHFIREEDMSKLSSDTENLNLSDSEKEDSSDSAAAKNISLPPLLHSLLKNDPNSFTVSLMQILNKHYSEMILMLGHSRTVLEFLRSAKDTKRSFRVFVCRGYQGHVLAKELVRIGLQTTIIPDSAVFPMISRMNLVIVGVHAVMAKGGVIAPIGMHMVALAAHKHAVPFLVVAGIHKLCPLYPHNPEILLNNMRSPSELLDFGEFSDSMDLGCLNGAPLLNFVNPAFDYVPPEFVKSTDY</sequence>
<organism evidence="1 2">
    <name type="scientific">Catharanthus roseus</name>
    <name type="common">Madagascar periwinkle</name>
    <name type="synonym">Vinca rosea</name>
    <dbReference type="NCBI Taxonomy" id="4058"/>
    <lineage>
        <taxon>Eukaryota</taxon>
        <taxon>Viridiplantae</taxon>
        <taxon>Streptophyta</taxon>
        <taxon>Embryophyta</taxon>
        <taxon>Tracheophyta</taxon>
        <taxon>Spermatophyta</taxon>
        <taxon>Magnoliopsida</taxon>
        <taxon>eudicotyledons</taxon>
        <taxon>Gunneridae</taxon>
        <taxon>Pentapetalae</taxon>
        <taxon>asterids</taxon>
        <taxon>lamiids</taxon>
        <taxon>Gentianales</taxon>
        <taxon>Apocynaceae</taxon>
        <taxon>Rauvolfioideae</taxon>
        <taxon>Vinceae</taxon>
        <taxon>Catharanthinae</taxon>
        <taxon>Catharanthus</taxon>
    </lineage>
</organism>
<reference evidence="2" key="1">
    <citation type="journal article" date="2023" name="Nat. Plants">
        <title>Single-cell RNA sequencing provides a high-resolution roadmap for understanding the multicellular compartmentation of specialized metabolism.</title>
        <authorList>
            <person name="Sun S."/>
            <person name="Shen X."/>
            <person name="Li Y."/>
            <person name="Li Y."/>
            <person name="Wang S."/>
            <person name="Li R."/>
            <person name="Zhang H."/>
            <person name="Shen G."/>
            <person name="Guo B."/>
            <person name="Wei J."/>
            <person name="Xu J."/>
            <person name="St-Pierre B."/>
            <person name="Chen S."/>
            <person name="Sun C."/>
        </authorList>
    </citation>
    <scope>NUCLEOTIDE SEQUENCE [LARGE SCALE GENOMIC DNA]</scope>
</reference>
<dbReference type="Proteomes" id="UP001060085">
    <property type="component" value="Linkage Group LG08"/>
</dbReference>
<proteinExistence type="predicted"/>
<dbReference type="EMBL" id="CM044708">
    <property type="protein sequence ID" value="KAI5649632.1"/>
    <property type="molecule type" value="Genomic_DNA"/>
</dbReference>
<protein>
    <submittedName>
        <fullName evidence="1">Uncharacterized protein</fullName>
    </submittedName>
</protein>